<dbReference type="InterPro" id="IPR036390">
    <property type="entry name" value="WH_DNA-bd_sf"/>
</dbReference>
<keyword evidence="2" id="KW-0238">DNA-binding</keyword>
<dbReference type="OrthoDB" id="8680857at2"/>
<dbReference type="PANTHER" id="PTHR43537:SF50">
    <property type="entry name" value="TRANSCRIPTIONAL REGULATORY PROTEIN"/>
    <property type="match status" value="1"/>
</dbReference>
<evidence type="ECO:0000313" key="6">
    <source>
        <dbReference type="EMBL" id="RRN43677.1"/>
    </source>
</evidence>
<keyword evidence="3" id="KW-0804">Transcription</keyword>
<feature type="domain" description="HTH gntR-type" evidence="5">
    <location>
        <begin position="32"/>
        <end position="99"/>
    </location>
</feature>
<dbReference type="InterPro" id="IPR000524">
    <property type="entry name" value="Tscrpt_reg_HTH_GntR"/>
</dbReference>
<dbReference type="SMART" id="SM00895">
    <property type="entry name" value="FCD"/>
    <property type="match status" value="1"/>
</dbReference>
<evidence type="ECO:0000256" key="1">
    <source>
        <dbReference type="ARBA" id="ARBA00023015"/>
    </source>
</evidence>
<feature type="compositionally biased region" description="Low complexity" evidence="4">
    <location>
        <begin position="330"/>
        <end position="341"/>
    </location>
</feature>
<feature type="compositionally biased region" description="Low complexity" evidence="4">
    <location>
        <begin position="291"/>
        <end position="313"/>
    </location>
</feature>
<feature type="compositionally biased region" description="Low complexity" evidence="4">
    <location>
        <begin position="246"/>
        <end position="283"/>
    </location>
</feature>
<feature type="region of interest" description="Disordered" evidence="4">
    <location>
        <begin position="246"/>
        <end position="422"/>
    </location>
</feature>
<feature type="compositionally biased region" description="Low complexity" evidence="4">
    <location>
        <begin position="358"/>
        <end position="369"/>
    </location>
</feature>
<protein>
    <submittedName>
        <fullName evidence="6">GntR family transcriptional regulator</fullName>
    </submittedName>
</protein>
<dbReference type="SMART" id="SM00345">
    <property type="entry name" value="HTH_GNTR"/>
    <property type="match status" value="1"/>
</dbReference>
<organism evidence="6 7">
    <name type="scientific">Lautropia dentalis</name>
    <dbReference type="NCBI Taxonomy" id="2490857"/>
    <lineage>
        <taxon>Bacteria</taxon>
        <taxon>Pseudomonadati</taxon>
        <taxon>Pseudomonadota</taxon>
        <taxon>Betaproteobacteria</taxon>
        <taxon>Burkholderiales</taxon>
        <taxon>Burkholderiaceae</taxon>
        <taxon>Lautropia</taxon>
    </lineage>
</organism>
<feature type="compositionally biased region" description="Low complexity" evidence="4">
    <location>
        <begin position="377"/>
        <end position="390"/>
    </location>
</feature>
<name>A0A3R8LLA8_9BURK</name>
<dbReference type="CDD" id="cd07377">
    <property type="entry name" value="WHTH_GntR"/>
    <property type="match status" value="1"/>
</dbReference>
<dbReference type="Pfam" id="PF07729">
    <property type="entry name" value="FCD"/>
    <property type="match status" value="1"/>
</dbReference>
<dbReference type="AlphaFoldDB" id="A0A3R8LLA8"/>
<evidence type="ECO:0000313" key="7">
    <source>
        <dbReference type="Proteomes" id="UP000270261"/>
    </source>
</evidence>
<reference evidence="6 7" key="1">
    <citation type="submission" date="2018-11" db="EMBL/GenBank/DDBJ databases">
        <title>Genome sequencing of Lautropia sp. KCOM 2505 (= ChDC F240).</title>
        <authorList>
            <person name="Kook J.-K."/>
            <person name="Park S.-N."/>
            <person name="Lim Y.K."/>
        </authorList>
    </citation>
    <scope>NUCLEOTIDE SEQUENCE [LARGE SCALE GENOMIC DNA]</scope>
    <source>
        <strain evidence="6 7">KCOM 2505</strain>
    </source>
</reference>
<evidence type="ECO:0000256" key="4">
    <source>
        <dbReference type="SAM" id="MobiDB-lite"/>
    </source>
</evidence>
<evidence type="ECO:0000259" key="5">
    <source>
        <dbReference type="PROSITE" id="PS50949"/>
    </source>
</evidence>
<dbReference type="SUPFAM" id="SSF46785">
    <property type="entry name" value="Winged helix' DNA-binding domain"/>
    <property type="match status" value="1"/>
</dbReference>
<dbReference type="EMBL" id="RRUE01000002">
    <property type="protein sequence ID" value="RRN43677.1"/>
    <property type="molecule type" value="Genomic_DNA"/>
</dbReference>
<evidence type="ECO:0000256" key="3">
    <source>
        <dbReference type="ARBA" id="ARBA00023163"/>
    </source>
</evidence>
<evidence type="ECO:0000256" key="2">
    <source>
        <dbReference type="ARBA" id="ARBA00023125"/>
    </source>
</evidence>
<dbReference type="GO" id="GO:0003677">
    <property type="term" value="F:DNA binding"/>
    <property type="evidence" value="ECO:0007669"/>
    <property type="project" value="UniProtKB-KW"/>
</dbReference>
<dbReference type="RefSeq" id="WP_125095881.1">
    <property type="nucleotide sequence ID" value="NZ_RRUE01000002.1"/>
</dbReference>
<dbReference type="PANTHER" id="PTHR43537">
    <property type="entry name" value="TRANSCRIPTIONAL REGULATOR, GNTR FAMILY"/>
    <property type="match status" value="1"/>
</dbReference>
<dbReference type="InterPro" id="IPR008920">
    <property type="entry name" value="TF_FadR/GntR_C"/>
</dbReference>
<dbReference type="GO" id="GO:0003700">
    <property type="term" value="F:DNA-binding transcription factor activity"/>
    <property type="evidence" value="ECO:0007669"/>
    <property type="project" value="InterPro"/>
</dbReference>
<dbReference type="InterPro" id="IPR011711">
    <property type="entry name" value="GntR_C"/>
</dbReference>
<dbReference type="SUPFAM" id="SSF48008">
    <property type="entry name" value="GntR ligand-binding domain-like"/>
    <property type="match status" value="1"/>
</dbReference>
<gene>
    <name evidence="6" type="ORF">EHV23_09620</name>
</gene>
<feature type="compositionally biased region" description="Polar residues" evidence="4">
    <location>
        <begin position="314"/>
        <end position="329"/>
    </location>
</feature>
<dbReference type="Pfam" id="PF00392">
    <property type="entry name" value="GntR"/>
    <property type="match status" value="1"/>
</dbReference>
<accession>A0A3R8LLA8</accession>
<dbReference type="InterPro" id="IPR036388">
    <property type="entry name" value="WH-like_DNA-bd_sf"/>
</dbReference>
<proteinExistence type="predicted"/>
<keyword evidence="1" id="KW-0805">Transcription regulation</keyword>
<dbReference type="Gene3D" id="1.20.120.530">
    <property type="entry name" value="GntR ligand-binding domain-like"/>
    <property type="match status" value="1"/>
</dbReference>
<comment type="caution">
    <text evidence="6">The sequence shown here is derived from an EMBL/GenBank/DDBJ whole genome shotgun (WGS) entry which is preliminary data.</text>
</comment>
<keyword evidence="7" id="KW-1185">Reference proteome</keyword>
<dbReference type="Gene3D" id="1.10.10.10">
    <property type="entry name" value="Winged helix-like DNA-binding domain superfamily/Winged helix DNA-binding domain"/>
    <property type="match status" value="1"/>
</dbReference>
<sequence length="422" mass="44813">MARATCLFPGVFLSPVSSTVWTMDANYKISRSSLHIEVTDRLREMIYERSLQPGERIDELALSARLGTSRTPLREALKVLAHEGLVRLVPGRGAFVIELSSAEVESLFPVLGLLQSRCAGEAVRHQIPEDIVALDEQLARIEQAVTDVRELDYYRAVDAFHGRLQAMANNPWLTRSLTDLGHFLQMVRNLMPLPENRLRQSMAEYRTLMKAIHRGDAEAAEQVVYLQATAQQRAWRTHQAQSQAAVEAAGASAATGAHGSRTGQPADSTAAAATHTTAPVSTAGSHGAVPGTTTASHAGATGSHAAASTSMASNTPVSHNHTSDTPANGSTASASTASAASMAGHHLHEQPVSRHVNTHTTTGGHTVNTIRHDHVVASSASTTAATMGTSRPQTPQGGHGHGTRNTGHDQVQHQPEAESLDA</sequence>
<dbReference type="Proteomes" id="UP000270261">
    <property type="component" value="Unassembled WGS sequence"/>
</dbReference>
<dbReference type="PROSITE" id="PS50949">
    <property type="entry name" value="HTH_GNTR"/>
    <property type="match status" value="1"/>
</dbReference>